<keyword evidence="1" id="KW-0472">Membrane</keyword>
<protein>
    <recommendedName>
        <fullName evidence="4">DUF1097 domain-containing protein</fullName>
    </recommendedName>
</protein>
<keyword evidence="1" id="KW-1133">Transmembrane helix</keyword>
<reference evidence="2 3" key="1">
    <citation type="submission" date="2019-12" db="EMBL/GenBank/DDBJ databases">
        <authorList>
            <person name="Li M."/>
        </authorList>
    </citation>
    <scope>NUCLEOTIDE SEQUENCE [LARGE SCALE GENOMIC DNA]</scope>
    <source>
        <strain evidence="2 3">GBMRC 2046</strain>
    </source>
</reference>
<dbReference type="EMBL" id="WUMV01000003">
    <property type="protein sequence ID" value="MXN64773.1"/>
    <property type="molecule type" value="Genomic_DNA"/>
</dbReference>
<dbReference type="AlphaFoldDB" id="A0A7X3LTF0"/>
<evidence type="ECO:0008006" key="4">
    <source>
        <dbReference type="Google" id="ProtNLM"/>
    </source>
</evidence>
<feature type="transmembrane region" description="Helical" evidence="1">
    <location>
        <begin position="85"/>
        <end position="107"/>
    </location>
</feature>
<organism evidence="2 3">
    <name type="scientific">Stappia sediminis</name>
    <dbReference type="NCBI Taxonomy" id="2692190"/>
    <lineage>
        <taxon>Bacteria</taxon>
        <taxon>Pseudomonadati</taxon>
        <taxon>Pseudomonadota</taxon>
        <taxon>Alphaproteobacteria</taxon>
        <taxon>Hyphomicrobiales</taxon>
        <taxon>Stappiaceae</taxon>
        <taxon>Stappia</taxon>
    </lineage>
</organism>
<keyword evidence="3" id="KW-1185">Reference proteome</keyword>
<evidence type="ECO:0000313" key="2">
    <source>
        <dbReference type="EMBL" id="MXN64773.1"/>
    </source>
</evidence>
<dbReference type="Proteomes" id="UP000433101">
    <property type="component" value="Unassembled WGS sequence"/>
</dbReference>
<evidence type="ECO:0000313" key="3">
    <source>
        <dbReference type="Proteomes" id="UP000433101"/>
    </source>
</evidence>
<gene>
    <name evidence="2" type="ORF">GR183_07630</name>
</gene>
<sequence length="120" mass="12387">MNVHITGIALGIAIGLVDCSLFAATGMPITAPLAVEAVVFWAAVGWAIHTVPVKLPGIVKGVAISWFLNIPWILEYAVVQGQAEIFMPMAVLGTLFGAVAGLVSAYLKRRSGAAAAGRTA</sequence>
<name>A0A7X3LTF0_9HYPH</name>
<feature type="transmembrane region" description="Helical" evidence="1">
    <location>
        <begin position="61"/>
        <end position="79"/>
    </location>
</feature>
<accession>A0A7X3LTF0</accession>
<feature type="transmembrane region" description="Helical" evidence="1">
    <location>
        <begin position="29"/>
        <end position="49"/>
    </location>
</feature>
<dbReference type="RefSeq" id="WP_160775022.1">
    <property type="nucleotide sequence ID" value="NZ_WUMV01000003.1"/>
</dbReference>
<comment type="caution">
    <text evidence="2">The sequence shown here is derived from an EMBL/GenBank/DDBJ whole genome shotgun (WGS) entry which is preliminary data.</text>
</comment>
<evidence type="ECO:0000256" key="1">
    <source>
        <dbReference type="SAM" id="Phobius"/>
    </source>
</evidence>
<keyword evidence="1" id="KW-0812">Transmembrane</keyword>
<proteinExistence type="predicted"/>